<dbReference type="Gene3D" id="3.40.50.300">
    <property type="entry name" value="P-loop containing nucleotide triphosphate hydrolases"/>
    <property type="match status" value="2"/>
</dbReference>
<keyword evidence="1" id="KW-0547">Nucleotide-binding</keyword>
<evidence type="ECO:0000256" key="2">
    <source>
        <dbReference type="ARBA" id="ARBA00022801"/>
    </source>
</evidence>
<evidence type="ECO:0000256" key="4">
    <source>
        <dbReference type="ARBA" id="ARBA00022840"/>
    </source>
</evidence>
<dbReference type="PANTHER" id="PTHR47961:SF6">
    <property type="entry name" value="DNA-DIRECTED DNA POLYMERASE"/>
    <property type="match status" value="1"/>
</dbReference>
<dbReference type="GO" id="GO:0004386">
    <property type="term" value="F:helicase activity"/>
    <property type="evidence" value="ECO:0007669"/>
    <property type="project" value="UniProtKB-KW"/>
</dbReference>
<evidence type="ECO:0000256" key="3">
    <source>
        <dbReference type="ARBA" id="ARBA00022806"/>
    </source>
</evidence>
<keyword evidence="2" id="KW-0378">Hydrolase</keyword>
<evidence type="ECO:0000259" key="6">
    <source>
        <dbReference type="PROSITE" id="PS51194"/>
    </source>
</evidence>
<accession>A0ABV1HW97</accession>
<dbReference type="Proteomes" id="UP001478133">
    <property type="component" value="Unassembled WGS sequence"/>
</dbReference>
<keyword evidence="8" id="KW-1185">Reference proteome</keyword>
<dbReference type="InterPro" id="IPR027417">
    <property type="entry name" value="P-loop_NTPase"/>
</dbReference>
<protein>
    <submittedName>
        <fullName evidence="7">DEAD/DEAH box helicase</fullName>
    </submittedName>
</protein>
<dbReference type="PROSITE" id="PS51192">
    <property type="entry name" value="HELICASE_ATP_BIND_1"/>
    <property type="match status" value="1"/>
</dbReference>
<dbReference type="SUPFAM" id="SSF52540">
    <property type="entry name" value="P-loop containing nucleoside triphosphate hydrolases"/>
    <property type="match status" value="2"/>
</dbReference>
<keyword evidence="4" id="KW-0067">ATP-binding</keyword>
<organism evidence="7 8">
    <name type="scientific">Ruminococcoides intestinihominis</name>
    <dbReference type="NCBI Taxonomy" id="3133161"/>
    <lineage>
        <taxon>Bacteria</taxon>
        <taxon>Bacillati</taxon>
        <taxon>Bacillota</taxon>
        <taxon>Clostridia</taxon>
        <taxon>Eubacteriales</taxon>
        <taxon>Oscillospiraceae</taxon>
        <taxon>Ruminococcoides</taxon>
    </lineage>
</organism>
<evidence type="ECO:0000256" key="1">
    <source>
        <dbReference type="ARBA" id="ARBA00022741"/>
    </source>
</evidence>
<dbReference type="InterPro" id="IPR001650">
    <property type="entry name" value="Helicase_C-like"/>
</dbReference>
<dbReference type="RefSeq" id="WP_367286387.1">
    <property type="nucleotide sequence ID" value="NZ_JBBMEY010000012.1"/>
</dbReference>
<dbReference type="Pfam" id="PF00270">
    <property type="entry name" value="DEAD"/>
    <property type="match status" value="1"/>
</dbReference>
<evidence type="ECO:0000313" key="7">
    <source>
        <dbReference type="EMBL" id="MEQ2566599.1"/>
    </source>
</evidence>
<dbReference type="InterPro" id="IPR050474">
    <property type="entry name" value="Hel308_SKI2-like"/>
</dbReference>
<proteinExistence type="predicted"/>
<dbReference type="PROSITE" id="PS51194">
    <property type="entry name" value="HELICASE_CTER"/>
    <property type="match status" value="1"/>
</dbReference>
<dbReference type="InterPro" id="IPR011545">
    <property type="entry name" value="DEAD/DEAH_box_helicase_dom"/>
</dbReference>
<evidence type="ECO:0000313" key="8">
    <source>
        <dbReference type="Proteomes" id="UP001478133"/>
    </source>
</evidence>
<evidence type="ECO:0000259" key="5">
    <source>
        <dbReference type="PROSITE" id="PS51192"/>
    </source>
</evidence>
<reference evidence="7 8" key="1">
    <citation type="submission" date="2024-03" db="EMBL/GenBank/DDBJ databases">
        <title>Human intestinal bacterial collection.</title>
        <authorList>
            <person name="Pauvert C."/>
            <person name="Hitch T.C.A."/>
            <person name="Clavel T."/>
        </authorList>
    </citation>
    <scope>NUCLEOTIDE SEQUENCE [LARGE SCALE GENOMIC DNA]</scope>
    <source>
        <strain evidence="7 8">CLA-AP-H18</strain>
    </source>
</reference>
<dbReference type="SMART" id="SM00487">
    <property type="entry name" value="DEXDc"/>
    <property type="match status" value="1"/>
</dbReference>
<dbReference type="EMBL" id="JBBMFI010000084">
    <property type="protein sequence ID" value="MEQ2566599.1"/>
    <property type="molecule type" value="Genomic_DNA"/>
</dbReference>
<comment type="caution">
    <text evidence="7">The sequence shown here is derived from an EMBL/GenBank/DDBJ whole genome shotgun (WGS) entry which is preliminary data.</text>
</comment>
<name>A0ABV1HW97_9FIRM</name>
<gene>
    <name evidence="7" type="ORF">ABFO16_10235</name>
</gene>
<dbReference type="PANTHER" id="PTHR47961">
    <property type="entry name" value="DNA POLYMERASE THETA, PUTATIVE (AFU_ORTHOLOGUE AFUA_1G05260)-RELATED"/>
    <property type="match status" value="1"/>
</dbReference>
<feature type="domain" description="Helicase C-terminal" evidence="6">
    <location>
        <begin position="378"/>
        <end position="563"/>
    </location>
</feature>
<sequence>MEQLKKEILNNWLNIDFYSVARKIDFNNSNIEISKELILNTIRCLDYETSVVKNPSVNYVITIMALMWEYIDHEKYDIRKIVVKFLSRIGYPTSAIIADDKFDRKKNMFSPLGSVLEQLFATLNQEKNSIIVNEREFLLTKFQIEIWTAMDKEKVIGISAPTSAGKSFVILLKLLDTLLKHKLDIVYIVPTLSLLNQVTEDFNKNIKTLNIPNCNVVNSYTGQENIYTNNIFVLTQEKAISAFSDSENTFSKDMILVVDEIQNIERIKEDNDERAKILFDTLNEFRYKDNVKQIIISGPRISNIEKTGEEIFGIKTKNITTIDCPVLNLTYSICKIKDQYYLKQYCALCDNPLIMKITNPTIIEGYGKNKYNDEFLSYLNCFIEHLGQKQNIIFSPTAKVARKIACHLSGKGEVNSKIKDLERYYKKSVHPNYSMVKTLEKGVAYHHGKLPQHVRRTLEIAIRNKWITNIACTTTLLQGVNLPAQNIIIRNPHLYQNRNKYSPELSNYEMANLRGRAGRLMKDFIGRTFVLDETSFLDSESYDEENTFSDANKTLPTGYNERFEENRNDVEKIVMSNTPVNENMEKYGDLVSYIRQSVLRYGTRAVNKMKDVGIKLSKEQVAAIVLKLKSITVPKEICAKNRYWDPFVLDVIYKKYNEDVPNSPSKRGVWAKLNRMFKFLRDTPETNVMYKKYIPKRFQKGSNRSYLLNLCMSWSNETTLFDILSNNDYQNKAEDKIEDEIEDTIETLQNTVSYRVPLLLKPIFDINNPESVFLSSMQAGAYRTIPKNLIEMGIPRESALFIDKNIFNNFKIEENEEPFLIKEKLKKVVIEKRDTLPFWINEQLDVLG</sequence>
<dbReference type="InterPro" id="IPR014001">
    <property type="entry name" value="Helicase_ATP-bd"/>
</dbReference>
<keyword evidence="3 7" id="KW-0347">Helicase</keyword>
<feature type="domain" description="Helicase ATP-binding" evidence="5">
    <location>
        <begin position="147"/>
        <end position="318"/>
    </location>
</feature>